<reference evidence="1 2" key="1">
    <citation type="submission" date="2024-05" db="EMBL/GenBank/DDBJ databases">
        <title>Culex pipiens pipiens assembly and annotation.</title>
        <authorList>
            <person name="Alout H."/>
            <person name="Durand T."/>
        </authorList>
    </citation>
    <scope>NUCLEOTIDE SEQUENCE [LARGE SCALE GENOMIC DNA]</scope>
    <source>
        <strain evidence="1">HA-2024</strain>
        <tissue evidence="1">Whole body</tissue>
    </source>
</reference>
<gene>
    <name evidence="1" type="ORF">pipiens_016421</name>
</gene>
<dbReference type="Proteomes" id="UP001562425">
    <property type="component" value="Unassembled WGS sequence"/>
</dbReference>
<evidence type="ECO:0000313" key="2">
    <source>
        <dbReference type="Proteomes" id="UP001562425"/>
    </source>
</evidence>
<keyword evidence="2" id="KW-1185">Reference proteome</keyword>
<proteinExistence type="predicted"/>
<dbReference type="AlphaFoldDB" id="A0ABD1CLD7"/>
<evidence type="ECO:0000313" key="1">
    <source>
        <dbReference type="EMBL" id="KAL1377212.1"/>
    </source>
</evidence>
<name>A0ABD1CLD7_CULPP</name>
<comment type="caution">
    <text evidence="1">The sequence shown here is derived from an EMBL/GenBank/DDBJ whole genome shotgun (WGS) entry which is preliminary data.</text>
</comment>
<accession>A0ABD1CLD7</accession>
<protein>
    <submittedName>
        <fullName evidence="1">Uncharacterized protein</fullName>
    </submittedName>
</protein>
<dbReference type="EMBL" id="JBEHCU010011112">
    <property type="protein sequence ID" value="KAL1377212.1"/>
    <property type="molecule type" value="Genomic_DNA"/>
</dbReference>
<organism evidence="1 2">
    <name type="scientific">Culex pipiens pipiens</name>
    <name type="common">Northern house mosquito</name>
    <dbReference type="NCBI Taxonomy" id="38569"/>
    <lineage>
        <taxon>Eukaryota</taxon>
        <taxon>Metazoa</taxon>
        <taxon>Ecdysozoa</taxon>
        <taxon>Arthropoda</taxon>
        <taxon>Hexapoda</taxon>
        <taxon>Insecta</taxon>
        <taxon>Pterygota</taxon>
        <taxon>Neoptera</taxon>
        <taxon>Endopterygota</taxon>
        <taxon>Diptera</taxon>
        <taxon>Nematocera</taxon>
        <taxon>Culicoidea</taxon>
        <taxon>Culicidae</taxon>
        <taxon>Culicinae</taxon>
        <taxon>Culicini</taxon>
        <taxon>Culex</taxon>
        <taxon>Culex</taxon>
    </lineage>
</organism>
<sequence>MTTIDKLGSIVDDSLVALHQNFVQPDRAKRSKIIFRQLLCAQRKKYHTVLLVPSWNKRKSHSSWKSIFMRPPRKSNSNQNIKEYSKATTPISKELPQVVIVSNGRAASTEQDKMTKSVDMFNGKSLTIDSSLGVAPSCGRFNSVDSPLTLGTILGRPKEKKRVRSTSQEGIVM</sequence>